<evidence type="ECO:0008006" key="3">
    <source>
        <dbReference type="Google" id="ProtNLM"/>
    </source>
</evidence>
<gene>
    <name evidence="2" type="ORF">HAND00432_LOCUS3395</name>
</gene>
<dbReference type="InterPro" id="IPR035979">
    <property type="entry name" value="RBD_domain_sf"/>
</dbReference>
<reference evidence="2" key="1">
    <citation type="submission" date="2021-01" db="EMBL/GenBank/DDBJ databases">
        <authorList>
            <person name="Corre E."/>
            <person name="Pelletier E."/>
            <person name="Niang G."/>
            <person name="Scheremetjew M."/>
            <person name="Finn R."/>
            <person name="Kale V."/>
            <person name="Holt S."/>
            <person name="Cochrane G."/>
            <person name="Meng A."/>
            <person name="Brown T."/>
            <person name="Cohen L."/>
        </authorList>
    </citation>
    <scope>NUCLEOTIDE SEQUENCE</scope>
    <source>
        <strain evidence="2">CCMP644</strain>
    </source>
</reference>
<accession>A0A7S1DHL0</accession>
<dbReference type="AlphaFoldDB" id="A0A7S1DHL0"/>
<proteinExistence type="predicted"/>
<dbReference type="CDD" id="cd00590">
    <property type="entry name" value="RRM_SF"/>
    <property type="match status" value="1"/>
</dbReference>
<evidence type="ECO:0000256" key="1">
    <source>
        <dbReference type="SAM" id="MobiDB-lite"/>
    </source>
</evidence>
<evidence type="ECO:0000313" key="2">
    <source>
        <dbReference type="EMBL" id="CAD8948877.1"/>
    </source>
</evidence>
<dbReference type="Gene3D" id="3.30.70.330">
    <property type="match status" value="1"/>
</dbReference>
<protein>
    <recommendedName>
        <fullName evidence="3">RRM domain-containing protein</fullName>
    </recommendedName>
</protein>
<name>A0A7S1DHL0_HEMAN</name>
<dbReference type="GO" id="GO:0003676">
    <property type="term" value="F:nucleic acid binding"/>
    <property type="evidence" value="ECO:0007669"/>
    <property type="project" value="InterPro"/>
</dbReference>
<dbReference type="InterPro" id="IPR012677">
    <property type="entry name" value="Nucleotide-bd_a/b_plait_sf"/>
</dbReference>
<feature type="region of interest" description="Disordered" evidence="1">
    <location>
        <begin position="1"/>
        <end position="31"/>
    </location>
</feature>
<organism evidence="2">
    <name type="scientific">Hemiselmis andersenii</name>
    <name type="common">Cryptophyte alga</name>
    <dbReference type="NCBI Taxonomy" id="464988"/>
    <lineage>
        <taxon>Eukaryota</taxon>
        <taxon>Cryptophyceae</taxon>
        <taxon>Cryptomonadales</taxon>
        <taxon>Hemiselmidaceae</taxon>
        <taxon>Hemiselmis</taxon>
    </lineage>
</organism>
<dbReference type="EMBL" id="HBFX01005559">
    <property type="protein sequence ID" value="CAD8948877.1"/>
    <property type="molecule type" value="Transcribed_RNA"/>
</dbReference>
<dbReference type="SUPFAM" id="SSF54928">
    <property type="entry name" value="RNA-binding domain, RBD"/>
    <property type="match status" value="1"/>
</dbReference>
<sequence>MRGGPSEGSFHQFSRGMESARSPESMPNPFVQESAFGRFTSRDDDASSRAGSTTGGTLQLDRLSCIVTITDFASDSDETRATLGRALQQFGNLRQALRMVKGRTGRFNAVVEMQTPEQAARVVAGLDNATYNGDSLRAIVALPFGDNRHQEA</sequence>